<dbReference type="GO" id="GO:0000139">
    <property type="term" value="C:Golgi membrane"/>
    <property type="evidence" value="ECO:0007669"/>
    <property type="project" value="TreeGrafter"/>
</dbReference>
<organism evidence="9 10">
    <name type="scientific">Steinernema hermaphroditum</name>
    <dbReference type="NCBI Taxonomy" id="289476"/>
    <lineage>
        <taxon>Eukaryota</taxon>
        <taxon>Metazoa</taxon>
        <taxon>Ecdysozoa</taxon>
        <taxon>Nematoda</taxon>
        <taxon>Chromadorea</taxon>
        <taxon>Rhabditida</taxon>
        <taxon>Tylenchina</taxon>
        <taxon>Panagrolaimomorpha</taxon>
        <taxon>Strongyloidoidea</taxon>
        <taxon>Steinernematidae</taxon>
        <taxon>Steinernema</taxon>
    </lineage>
</organism>
<feature type="transmembrane region" description="Helical" evidence="8">
    <location>
        <begin position="152"/>
        <end position="172"/>
    </location>
</feature>
<feature type="transmembrane region" description="Helical" evidence="8">
    <location>
        <begin position="548"/>
        <end position="568"/>
    </location>
</feature>
<dbReference type="Proteomes" id="UP001175271">
    <property type="component" value="Unassembled WGS sequence"/>
</dbReference>
<evidence type="ECO:0008006" key="11">
    <source>
        <dbReference type="Google" id="ProtNLM"/>
    </source>
</evidence>
<name>A0AA39HI08_9BILA</name>
<comment type="similarity">
    <text evidence="2">Belongs to the nucleotide-sugar transporter family. SLC35B subfamily.</text>
</comment>
<gene>
    <name evidence="9" type="ORF">QR680_017787</name>
</gene>
<dbReference type="GO" id="GO:0005462">
    <property type="term" value="F:UDP-N-acetylglucosamine transmembrane transporter activity"/>
    <property type="evidence" value="ECO:0007669"/>
    <property type="project" value="TreeGrafter"/>
</dbReference>
<dbReference type="PANTHER" id="PTHR10778:SF4">
    <property type="entry name" value="NUCLEOTIDE SUGAR TRANSPORTER SLC35B4"/>
    <property type="match status" value="1"/>
</dbReference>
<dbReference type="AlphaFoldDB" id="A0AA39HI08"/>
<protein>
    <recommendedName>
        <fullName evidence="11">Sugar phosphate transporter domain-containing protein</fullName>
    </recommendedName>
</protein>
<dbReference type="GO" id="GO:0005464">
    <property type="term" value="F:UDP-xylose transmembrane transporter activity"/>
    <property type="evidence" value="ECO:0007669"/>
    <property type="project" value="TreeGrafter"/>
</dbReference>
<keyword evidence="3" id="KW-0813">Transport</keyword>
<evidence type="ECO:0000256" key="1">
    <source>
        <dbReference type="ARBA" id="ARBA00004127"/>
    </source>
</evidence>
<keyword evidence="7 8" id="KW-0472">Membrane</keyword>
<sequence>MPLAAAPVAGFFSGCLGCMAVVESLAKDQPGCMNLMTFSHFLFVAVEGLIFTSKFFTVRRHIPVRAFWKPVLTFFLANVINNQTLNFNIPVPLYIIFRSSDLLGNLVLSRLIQKRTYSWRKYAAVFLITIGIVVCTLATSSLNTKKGEGGGIAVGVILLVIGLTLSSYLPIAQEELFAKFGRHDKEALLMNHLLPLPLFAVFWNDIVKNAASFTLSTPVDVLGISTGIPYLWLNLFVSAFLQWICLRFVYLLTASVESLTKTLFTNLRKFLSLVLSIVYFQNPFTPTHWLGTAFVFLGVLSFIDVWERKMTTALVPISGVLSGCIGCMIFVESIAKAQPGSMNLMTFATFSFIALEGLISTSRFFTEKRKIPFRGYLPTVTMFFFVNVINNQALNFHIPVPLHIIFRSGSLLASLLLTKLIQNKQYSLRKYLSVFAITIGIIVCTLATSNLEKGKSAFSAEEAEKHYKEWIIGVVMLTVALLASAYLAICQETMYRTYGKHSREAMFYVHSLSLPFFLFMWGDIKKSMDIFSASPNLNLLGISTGVPYLWAELLASCVLQWVCIRFVYRLNAEVESLTVTLVVTLRKFLSLLISIVWFQNPFTFTHWIGAFFVFAGTLAFADIWGGKPKTKKVE</sequence>
<evidence type="ECO:0000256" key="2">
    <source>
        <dbReference type="ARBA" id="ARBA00010694"/>
    </source>
</evidence>
<feature type="transmembrane region" description="Helical" evidence="8">
    <location>
        <begin position="470"/>
        <end position="489"/>
    </location>
</feature>
<feature type="transmembrane region" description="Helical" evidence="8">
    <location>
        <begin position="122"/>
        <end position="140"/>
    </location>
</feature>
<feature type="transmembrane region" description="Helical" evidence="8">
    <location>
        <begin position="341"/>
        <end position="359"/>
    </location>
</feature>
<comment type="caution">
    <text evidence="9">The sequence shown here is derived from an EMBL/GenBank/DDBJ whole genome shotgun (WGS) entry which is preliminary data.</text>
</comment>
<feature type="transmembrane region" description="Helical" evidence="8">
    <location>
        <begin position="287"/>
        <end position="306"/>
    </location>
</feature>
<keyword evidence="6 8" id="KW-1133">Transmembrane helix</keyword>
<dbReference type="GO" id="GO:0005789">
    <property type="term" value="C:endoplasmic reticulum membrane"/>
    <property type="evidence" value="ECO:0007669"/>
    <property type="project" value="TreeGrafter"/>
</dbReference>
<evidence type="ECO:0000256" key="3">
    <source>
        <dbReference type="ARBA" id="ARBA00022448"/>
    </source>
</evidence>
<evidence type="ECO:0000256" key="5">
    <source>
        <dbReference type="ARBA" id="ARBA00022692"/>
    </source>
</evidence>
<evidence type="ECO:0000313" key="9">
    <source>
        <dbReference type="EMBL" id="KAK0405069.1"/>
    </source>
</evidence>
<keyword evidence="5 8" id="KW-0812">Transmembrane</keyword>
<feature type="transmembrane region" description="Helical" evidence="8">
    <location>
        <begin position="313"/>
        <end position="335"/>
    </location>
</feature>
<evidence type="ECO:0000256" key="6">
    <source>
        <dbReference type="ARBA" id="ARBA00022989"/>
    </source>
</evidence>
<comment type="subcellular location">
    <subcellularLocation>
        <location evidence="1">Endomembrane system</location>
        <topology evidence="1">Multi-pass membrane protein</topology>
    </subcellularLocation>
</comment>
<feature type="transmembrane region" description="Helical" evidence="8">
    <location>
        <begin position="396"/>
        <end position="418"/>
    </location>
</feature>
<keyword evidence="10" id="KW-1185">Reference proteome</keyword>
<feature type="transmembrane region" description="Helical" evidence="8">
    <location>
        <begin position="430"/>
        <end position="450"/>
    </location>
</feature>
<feature type="transmembrane region" description="Helical" evidence="8">
    <location>
        <begin position="36"/>
        <end position="56"/>
    </location>
</feature>
<evidence type="ECO:0000256" key="7">
    <source>
        <dbReference type="ARBA" id="ARBA00023136"/>
    </source>
</evidence>
<evidence type="ECO:0000256" key="4">
    <source>
        <dbReference type="ARBA" id="ARBA00022597"/>
    </source>
</evidence>
<feature type="transmembrane region" description="Helical" evidence="8">
    <location>
        <begin position="371"/>
        <end position="390"/>
    </location>
</feature>
<dbReference type="NCBIfam" id="TIGR00803">
    <property type="entry name" value="nst"/>
    <property type="match status" value="1"/>
</dbReference>
<dbReference type="PANTHER" id="PTHR10778">
    <property type="entry name" value="SOLUTE CARRIER FAMILY 35 MEMBER B"/>
    <property type="match status" value="1"/>
</dbReference>
<feature type="transmembrane region" description="Helical" evidence="8">
    <location>
        <begin position="577"/>
        <end position="598"/>
    </location>
</feature>
<keyword evidence="4" id="KW-0762">Sugar transport</keyword>
<proteinExistence type="inferred from homology"/>
<feature type="transmembrane region" description="Helical" evidence="8">
    <location>
        <begin position="231"/>
        <end position="251"/>
    </location>
</feature>
<accession>A0AA39HI08</accession>
<dbReference type="InterPro" id="IPR013657">
    <property type="entry name" value="SCL35B1-4/HUT1"/>
</dbReference>
<dbReference type="EMBL" id="JAUCMV010000004">
    <property type="protein sequence ID" value="KAK0405069.1"/>
    <property type="molecule type" value="Genomic_DNA"/>
</dbReference>
<reference evidence="9" key="1">
    <citation type="submission" date="2023-06" db="EMBL/GenBank/DDBJ databases">
        <title>Genomic analysis of the entomopathogenic nematode Steinernema hermaphroditum.</title>
        <authorList>
            <person name="Schwarz E.M."/>
            <person name="Heppert J.K."/>
            <person name="Baniya A."/>
            <person name="Schwartz H.T."/>
            <person name="Tan C.-H."/>
            <person name="Antoshechkin I."/>
            <person name="Sternberg P.W."/>
            <person name="Goodrich-Blair H."/>
            <person name="Dillman A.R."/>
        </authorList>
    </citation>
    <scope>NUCLEOTIDE SEQUENCE</scope>
    <source>
        <strain evidence="9">PS9179</strain>
        <tissue evidence="9">Whole animal</tissue>
    </source>
</reference>
<dbReference type="Pfam" id="PF08449">
    <property type="entry name" value="UAA"/>
    <property type="match status" value="2"/>
</dbReference>
<feature type="transmembrane region" description="Helical" evidence="8">
    <location>
        <begin position="604"/>
        <end position="624"/>
    </location>
</feature>
<feature type="transmembrane region" description="Helical" evidence="8">
    <location>
        <begin position="505"/>
        <end position="522"/>
    </location>
</feature>
<evidence type="ECO:0000256" key="8">
    <source>
        <dbReference type="SAM" id="Phobius"/>
    </source>
</evidence>
<evidence type="ECO:0000313" key="10">
    <source>
        <dbReference type="Proteomes" id="UP001175271"/>
    </source>
</evidence>